<name>A0A167HRI6_9BURK</name>
<evidence type="ECO:0000313" key="1">
    <source>
        <dbReference type="EMBL" id="AOW13352.1"/>
    </source>
</evidence>
<dbReference type="STRING" id="1763535.LPB072_11305"/>
<dbReference type="OrthoDB" id="8815817at2"/>
<accession>A0A167HRI6</accession>
<evidence type="ECO:0000313" key="2">
    <source>
        <dbReference type="EMBL" id="OAD41636.1"/>
    </source>
</evidence>
<reference evidence="1 4" key="2">
    <citation type="submission" date="2016-10" db="EMBL/GenBank/DDBJ databases">
        <title>Hydorgenophaga sp. LPB0072 isolated from gastropod.</title>
        <authorList>
            <person name="Kim E."/>
            <person name="Yi H."/>
        </authorList>
    </citation>
    <scope>NUCLEOTIDE SEQUENCE [LARGE SCALE GENOMIC DNA]</scope>
    <source>
        <strain evidence="1 4">LPB0072</strain>
    </source>
</reference>
<keyword evidence="3" id="KW-1185">Reference proteome</keyword>
<dbReference type="KEGG" id="hyl:LPB072_11305"/>
<dbReference type="Proteomes" id="UP000185680">
    <property type="component" value="Chromosome"/>
</dbReference>
<dbReference type="Proteomes" id="UP000185657">
    <property type="component" value="Unassembled WGS sequence"/>
</dbReference>
<dbReference type="RefSeq" id="WP_066089625.1">
    <property type="nucleotide sequence ID" value="NZ_CP017476.1"/>
</dbReference>
<evidence type="ECO:0000313" key="4">
    <source>
        <dbReference type="Proteomes" id="UP000185680"/>
    </source>
</evidence>
<sequence length="63" mass="6961">MKTWNVHCEGRFLGTVDEDTETLARSAALSKYALTADEADAQDEQEQPVFGIAPDWEFSVTPA</sequence>
<dbReference type="AlphaFoldDB" id="A0A167HRI6"/>
<organism evidence="1 4">
    <name type="scientific">Hydrogenophaga crassostreae</name>
    <dbReference type="NCBI Taxonomy" id="1763535"/>
    <lineage>
        <taxon>Bacteria</taxon>
        <taxon>Pseudomonadati</taxon>
        <taxon>Pseudomonadota</taxon>
        <taxon>Betaproteobacteria</taxon>
        <taxon>Burkholderiales</taxon>
        <taxon>Comamonadaceae</taxon>
        <taxon>Hydrogenophaga</taxon>
    </lineage>
</organism>
<dbReference type="EMBL" id="CP017476">
    <property type="protein sequence ID" value="AOW13352.1"/>
    <property type="molecule type" value="Genomic_DNA"/>
</dbReference>
<dbReference type="EMBL" id="LVWD01000013">
    <property type="protein sequence ID" value="OAD41636.1"/>
    <property type="molecule type" value="Genomic_DNA"/>
</dbReference>
<gene>
    <name evidence="1" type="ORF">LPB072_11305</name>
    <name evidence="2" type="ORF">LPB72_09925</name>
</gene>
<proteinExistence type="predicted"/>
<evidence type="ECO:0000313" key="3">
    <source>
        <dbReference type="Proteomes" id="UP000185657"/>
    </source>
</evidence>
<reference evidence="2 3" key="1">
    <citation type="submission" date="2016-02" db="EMBL/GenBank/DDBJ databases">
        <title>Draft genome sequence of Hydrogenophaga sp. LPB0072.</title>
        <authorList>
            <person name="Shin S.-K."/>
            <person name="Yi H."/>
        </authorList>
    </citation>
    <scope>NUCLEOTIDE SEQUENCE [LARGE SCALE GENOMIC DNA]</scope>
    <source>
        <strain evidence="2 3">LPB0072</strain>
    </source>
</reference>
<protein>
    <submittedName>
        <fullName evidence="1">Uncharacterized protein</fullName>
    </submittedName>
</protein>